<comment type="caution">
    <text evidence="1">The sequence shown here is derived from an EMBL/GenBank/DDBJ whole genome shotgun (WGS) entry which is preliminary data.</text>
</comment>
<evidence type="ECO:0000313" key="2">
    <source>
        <dbReference type="Proteomes" id="UP001283341"/>
    </source>
</evidence>
<name>A0AAE0IK62_9PEZI</name>
<evidence type="ECO:0000313" key="1">
    <source>
        <dbReference type="EMBL" id="KAK3326668.1"/>
    </source>
</evidence>
<reference evidence="1" key="2">
    <citation type="submission" date="2023-06" db="EMBL/GenBank/DDBJ databases">
        <authorList>
            <consortium name="Lawrence Berkeley National Laboratory"/>
            <person name="Haridas S."/>
            <person name="Hensen N."/>
            <person name="Bonometti L."/>
            <person name="Westerberg I."/>
            <person name="Brannstrom I.O."/>
            <person name="Guillou S."/>
            <person name="Cros-Aarteil S."/>
            <person name="Calhoun S."/>
            <person name="Kuo A."/>
            <person name="Mondo S."/>
            <person name="Pangilinan J."/>
            <person name="Riley R."/>
            <person name="Labutti K."/>
            <person name="Andreopoulos B."/>
            <person name="Lipzen A."/>
            <person name="Chen C."/>
            <person name="Yanf M."/>
            <person name="Daum C."/>
            <person name="Ng V."/>
            <person name="Clum A."/>
            <person name="Steindorff A."/>
            <person name="Ohm R."/>
            <person name="Martin F."/>
            <person name="Silar P."/>
            <person name="Natvig D."/>
            <person name="Lalanne C."/>
            <person name="Gautier V."/>
            <person name="Ament-Velasquez S.L."/>
            <person name="Kruys A."/>
            <person name="Hutchinson M.I."/>
            <person name="Powell A.J."/>
            <person name="Barry K."/>
            <person name="Miller A.N."/>
            <person name="Grigoriev I.V."/>
            <person name="Debuchy R."/>
            <person name="Gladieux P."/>
            <person name="Thoren M.H."/>
            <person name="Johannesson H."/>
        </authorList>
    </citation>
    <scope>NUCLEOTIDE SEQUENCE</scope>
    <source>
        <strain evidence="1">CBS 118394</strain>
    </source>
</reference>
<protein>
    <submittedName>
        <fullName evidence="1">Uncharacterized protein</fullName>
    </submittedName>
</protein>
<organism evidence="1 2">
    <name type="scientific">Apodospora peruviana</name>
    <dbReference type="NCBI Taxonomy" id="516989"/>
    <lineage>
        <taxon>Eukaryota</taxon>
        <taxon>Fungi</taxon>
        <taxon>Dikarya</taxon>
        <taxon>Ascomycota</taxon>
        <taxon>Pezizomycotina</taxon>
        <taxon>Sordariomycetes</taxon>
        <taxon>Sordariomycetidae</taxon>
        <taxon>Sordariales</taxon>
        <taxon>Lasiosphaeriaceae</taxon>
        <taxon>Apodospora</taxon>
    </lineage>
</organism>
<proteinExistence type="predicted"/>
<dbReference type="AlphaFoldDB" id="A0AAE0IK62"/>
<sequence>MTRGKRSASAGCCAKPAACTQGHGEDVQTRWTVIKYKEAVSFTQDHSHRQFSIRSIRYQATKNRKESPAFHHPEVSIHINFFYLSRFITQSICISPSSPWLQRLPARPSPPHRFSCPVLTAIRTLARRSSMKPHAFSMPAKTSSSSSSVLPMRAGCPTSVLALPAFPIRSATSSASLVFVKSFTVDIYSDWVDRLKYFWGLLKGVTFHCGDLLVYYGLLSLA</sequence>
<dbReference type="Proteomes" id="UP001283341">
    <property type="component" value="Unassembled WGS sequence"/>
</dbReference>
<gene>
    <name evidence="1" type="ORF">B0H66DRAFT_589232</name>
</gene>
<keyword evidence="2" id="KW-1185">Reference proteome</keyword>
<dbReference type="EMBL" id="JAUEDM010000002">
    <property type="protein sequence ID" value="KAK3326668.1"/>
    <property type="molecule type" value="Genomic_DNA"/>
</dbReference>
<accession>A0AAE0IK62</accession>
<reference evidence="1" key="1">
    <citation type="journal article" date="2023" name="Mol. Phylogenet. Evol.">
        <title>Genome-scale phylogeny and comparative genomics of the fungal order Sordariales.</title>
        <authorList>
            <person name="Hensen N."/>
            <person name="Bonometti L."/>
            <person name="Westerberg I."/>
            <person name="Brannstrom I.O."/>
            <person name="Guillou S."/>
            <person name="Cros-Aarteil S."/>
            <person name="Calhoun S."/>
            <person name="Haridas S."/>
            <person name="Kuo A."/>
            <person name="Mondo S."/>
            <person name="Pangilinan J."/>
            <person name="Riley R."/>
            <person name="LaButti K."/>
            <person name="Andreopoulos B."/>
            <person name="Lipzen A."/>
            <person name="Chen C."/>
            <person name="Yan M."/>
            <person name="Daum C."/>
            <person name="Ng V."/>
            <person name="Clum A."/>
            <person name="Steindorff A."/>
            <person name="Ohm R.A."/>
            <person name="Martin F."/>
            <person name="Silar P."/>
            <person name="Natvig D.O."/>
            <person name="Lalanne C."/>
            <person name="Gautier V."/>
            <person name="Ament-Velasquez S.L."/>
            <person name="Kruys A."/>
            <person name="Hutchinson M.I."/>
            <person name="Powell A.J."/>
            <person name="Barry K."/>
            <person name="Miller A.N."/>
            <person name="Grigoriev I.V."/>
            <person name="Debuchy R."/>
            <person name="Gladieux P."/>
            <person name="Hiltunen Thoren M."/>
            <person name="Johannesson H."/>
        </authorList>
    </citation>
    <scope>NUCLEOTIDE SEQUENCE</scope>
    <source>
        <strain evidence="1">CBS 118394</strain>
    </source>
</reference>